<organism evidence="5 6">
    <name type="scientific">Thyridium curvatum</name>
    <dbReference type="NCBI Taxonomy" id="1093900"/>
    <lineage>
        <taxon>Eukaryota</taxon>
        <taxon>Fungi</taxon>
        <taxon>Dikarya</taxon>
        <taxon>Ascomycota</taxon>
        <taxon>Pezizomycotina</taxon>
        <taxon>Sordariomycetes</taxon>
        <taxon>Sordariomycetidae</taxon>
        <taxon>Thyridiales</taxon>
        <taxon>Thyridiaceae</taxon>
        <taxon>Thyridium</taxon>
    </lineage>
</organism>
<dbReference type="Pfam" id="PF11905">
    <property type="entry name" value="DUF3425"/>
    <property type="match status" value="1"/>
</dbReference>
<evidence type="ECO:0000256" key="2">
    <source>
        <dbReference type="ARBA" id="ARBA00023239"/>
    </source>
</evidence>
<dbReference type="RefSeq" id="XP_030993345.1">
    <property type="nucleotide sequence ID" value="XM_031142377.1"/>
</dbReference>
<dbReference type="SUPFAM" id="SSF54427">
    <property type="entry name" value="NTF2-like"/>
    <property type="match status" value="1"/>
</dbReference>
<dbReference type="PANTHER" id="PTHR38116:SF9">
    <property type="entry name" value="BZIP DOMAIN-CONTAINING PROTEIN"/>
    <property type="match status" value="1"/>
</dbReference>
<dbReference type="AlphaFoldDB" id="A0A507AYV8"/>
<feature type="region of interest" description="Disordered" evidence="3">
    <location>
        <begin position="41"/>
        <end position="80"/>
    </location>
</feature>
<dbReference type="GO" id="GO:0016829">
    <property type="term" value="F:lyase activity"/>
    <property type="evidence" value="ECO:0007669"/>
    <property type="project" value="UniProtKB-KW"/>
</dbReference>
<dbReference type="EMBL" id="SKBQ01000047">
    <property type="protein sequence ID" value="TPX11634.1"/>
    <property type="molecule type" value="Genomic_DNA"/>
</dbReference>
<dbReference type="InterPro" id="IPR049884">
    <property type="entry name" value="Scytalone_dh"/>
</dbReference>
<comment type="caution">
    <text evidence="5">The sequence shown here is derived from an EMBL/GenBank/DDBJ whole genome shotgun (WGS) entry which is preliminary data.</text>
</comment>
<sequence length="406" mass="45691">MSLFKTFRLVPAGDRIRGEQDEWSGISDAKERKRRQNRINQRAARRRQRLNQVQEQHQIVPRGSSQPAGSHSQLGNGTIAMSSPARVDHTETYFPLTRDAQLLHVITLNVSRAILANYVVLSSVPLSTNRFCSIRRVLSLPPPIQAPMDGLTSMAPAFVLPPSLMPTLLQQQVPHYGWIDLFPSPQLRDNLIVALERYTFDEDAFMMDVLGDAFQSLCSGSEGEQGQAEEESKAITEMKMSNDESKESNPPPLDALDFGAIAFEWGDSYDTKDWDRLRSILAPELVVDYRNVIGQKWDAMPAEDFVAMVSDPGFVGDPLVSSQHFIGASKYQRVSDDEAIGTHQLRAAHQRYTGEDKKTIEAKGHSHAVMQFTYKKIGGEWKLSGMKPTVYWNEFDFDQIFKGSKK</sequence>
<evidence type="ECO:0000313" key="5">
    <source>
        <dbReference type="EMBL" id="TPX11634.1"/>
    </source>
</evidence>
<evidence type="ECO:0000313" key="6">
    <source>
        <dbReference type="Proteomes" id="UP000319257"/>
    </source>
</evidence>
<dbReference type="OrthoDB" id="5281072at2759"/>
<evidence type="ECO:0000256" key="1">
    <source>
        <dbReference type="ARBA" id="ARBA00008584"/>
    </source>
</evidence>
<gene>
    <name evidence="5" type="ORF">E0L32_007613</name>
</gene>
<dbReference type="InParanoid" id="A0A507AYV8"/>
<dbReference type="GeneID" id="41975060"/>
<keyword evidence="2" id="KW-0456">Lyase</keyword>
<feature type="domain" description="Scytalone dehydratase-like" evidence="4">
    <location>
        <begin position="254"/>
        <end position="405"/>
    </location>
</feature>
<dbReference type="InterPro" id="IPR021833">
    <property type="entry name" value="DUF3425"/>
</dbReference>
<name>A0A507AYV8_9PEZI</name>
<accession>A0A507AYV8</accession>
<dbReference type="PANTHER" id="PTHR38116">
    <property type="entry name" value="CHROMOSOME 7, WHOLE GENOME SHOTGUN SEQUENCE"/>
    <property type="match status" value="1"/>
</dbReference>
<dbReference type="Gene3D" id="3.10.450.50">
    <property type="match status" value="1"/>
</dbReference>
<dbReference type="Proteomes" id="UP000319257">
    <property type="component" value="Unassembled WGS sequence"/>
</dbReference>
<comment type="similarity">
    <text evidence="1">Belongs to the scytalone dehydratase family.</text>
</comment>
<protein>
    <recommendedName>
        <fullName evidence="4">Scytalone dehydratase-like domain-containing protein</fullName>
    </recommendedName>
</protein>
<evidence type="ECO:0000259" key="4">
    <source>
        <dbReference type="Pfam" id="PF02982"/>
    </source>
</evidence>
<feature type="compositionally biased region" description="Polar residues" evidence="3">
    <location>
        <begin position="63"/>
        <end position="80"/>
    </location>
</feature>
<keyword evidence="6" id="KW-1185">Reference proteome</keyword>
<reference evidence="5 6" key="1">
    <citation type="submission" date="2019-06" db="EMBL/GenBank/DDBJ databases">
        <title>Draft genome sequence of the filamentous fungus Phialemoniopsis curvata isolated from diesel fuel.</title>
        <authorList>
            <person name="Varaljay V.A."/>
            <person name="Lyon W.J."/>
            <person name="Crouch A.L."/>
            <person name="Drake C.E."/>
            <person name="Hollomon J.M."/>
            <person name="Nadeau L.J."/>
            <person name="Nunn H.S."/>
            <person name="Stevenson B.S."/>
            <person name="Bojanowski C.L."/>
            <person name="Crookes-Goodson W.J."/>
        </authorList>
    </citation>
    <scope>NUCLEOTIDE SEQUENCE [LARGE SCALE GENOMIC DNA]</scope>
    <source>
        <strain evidence="5 6">D216</strain>
    </source>
</reference>
<dbReference type="STRING" id="1093900.A0A507AYV8"/>
<dbReference type="InterPro" id="IPR032710">
    <property type="entry name" value="NTF2-like_dom_sf"/>
</dbReference>
<evidence type="ECO:0000256" key="3">
    <source>
        <dbReference type="SAM" id="MobiDB-lite"/>
    </source>
</evidence>
<dbReference type="Pfam" id="PF02982">
    <property type="entry name" value="Scytalone_dh"/>
    <property type="match status" value="1"/>
</dbReference>
<proteinExistence type="inferred from homology"/>